<accession>A0A2M4C5S3</accession>
<dbReference type="EMBL" id="GGFJ01011177">
    <property type="protein sequence ID" value="MBW60318.1"/>
    <property type="molecule type" value="Transcribed_RNA"/>
</dbReference>
<feature type="signal peptide" evidence="1">
    <location>
        <begin position="1"/>
        <end position="38"/>
    </location>
</feature>
<protein>
    <submittedName>
        <fullName evidence="2">Putative secreted protein</fullName>
    </submittedName>
</protein>
<proteinExistence type="predicted"/>
<feature type="chain" id="PRO_5014941218" evidence="1">
    <location>
        <begin position="39"/>
        <end position="90"/>
    </location>
</feature>
<evidence type="ECO:0000313" key="2">
    <source>
        <dbReference type="EMBL" id="MBW60318.1"/>
    </source>
</evidence>
<dbReference type="AlphaFoldDB" id="A0A2M4C5S3"/>
<reference evidence="2" key="1">
    <citation type="submission" date="2018-01" db="EMBL/GenBank/DDBJ databases">
        <title>An insight into the sialome of Amazonian anophelines.</title>
        <authorList>
            <person name="Ribeiro J.M."/>
            <person name="Scarpassa V."/>
            <person name="Calvo E."/>
        </authorList>
    </citation>
    <scope>NUCLEOTIDE SEQUENCE</scope>
    <source>
        <tissue evidence="2">Salivary glands</tissue>
    </source>
</reference>
<sequence length="90" mass="9402">MESGNRATLPRMSVLLLLLLPLLLGVMSMMGSVGQVAAFPVPTEVTTYTSIADLGSLAQSATGIANQVWSTGSRLGSEFLRRGFAFLGVA</sequence>
<evidence type="ECO:0000256" key="1">
    <source>
        <dbReference type="SAM" id="SignalP"/>
    </source>
</evidence>
<keyword evidence="1" id="KW-0732">Signal</keyword>
<name>A0A2M4C5S3_9DIPT</name>
<organism evidence="2">
    <name type="scientific">Anopheles marajoara</name>
    <dbReference type="NCBI Taxonomy" id="58244"/>
    <lineage>
        <taxon>Eukaryota</taxon>
        <taxon>Metazoa</taxon>
        <taxon>Ecdysozoa</taxon>
        <taxon>Arthropoda</taxon>
        <taxon>Hexapoda</taxon>
        <taxon>Insecta</taxon>
        <taxon>Pterygota</taxon>
        <taxon>Neoptera</taxon>
        <taxon>Endopterygota</taxon>
        <taxon>Diptera</taxon>
        <taxon>Nematocera</taxon>
        <taxon>Culicoidea</taxon>
        <taxon>Culicidae</taxon>
        <taxon>Anophelinae</taxon>
        <taxon>Anopheles</taxon>
    </lineage>
</organism>